<name>A0ABD1P3X4_9LAMI</name>
<dbReference type="EMBL" id="JBFOLJ010000028">
    <property type="protein sequence ID" value="KAL2458571.1"/>
    <property type="molecule type" value="Genomic_DNA"/>
</dbReference>
<gene>
    <name evidence="1" type="ORF">Fot_55601</name>
</gene>
<evidence type="ECO:0000313" key="1">
    <source>
        <dbReference type="EMBL" id="KAL2458571.1"/>
    </source>
</evidence>
<keyword evidence="2" id="KW-1185">Reference proteome</keyword>
<protein>
    <recommendedName>
        <fullName evidence="3">J domain-containing protein</fullName>
    </recommendedName>
</protein>
<organism evidence="1 2">
    <name type="scientific">Forsythia ovata</name>
    <dbReference type="NCBI Taxonomy" id="205694"/>
    <lineage>
        <taxon>Eukaryota</taxon>
        <taxon>Viridiplantae</taxon>
        <taxon>Streptophyta</taxon>
        <taxon>Embryophyta</taxon>
        <taxon>Tracheophyta</taxon>
        <taxon>Spermatophyta</taxon>
        <taxon>Magnoliopsida</taxon>
        <taxon>eudicotyledons</taxon>
        <taxon>Gunneridae</taxon>
        <taxon>Pentapetalae</taxon>
        <taxon>asterids</taxon>
        <taxon>lamiids</taxon>
        <taxon>Lamiales</taxon>
        <taxon>Oleaceae</taxon>
        <taxon>Forsythieae</taxon>
        <taxon>Forsythia</taxon>
    </lineage>
</organism>
<sequence>MANEVLIEKQHCRLTFLLHPDKNRYVGVAHAFNLIGDALALLTEMSFNRKLKAVRRSQVMKWTLWVLRGSTSSLVIKRSAFWFQRMNDGDNLSGKKFGDYSKMCPHMSTRSKQHISYNENMSYDDEEDAEFVDDKRSTEKIPEPGILKIPTLTSEPSTRTGKKKVLRLLKYMIHWMPCLDSMLGSEKFSLEISSCKSRG</sequence>
<dbReference type="AlphaFoldDB" id="A0ABD1P3X4"/>
<evidence type="ECO:0008006" key="3">
    <source>
        <dbReference type="Google" id="ProtNLM"/>
    </source>
</evidence>
<evidence type="ECO:0000313" key="2">
    <source>
        <dbReference type="Proteomes" id="UP001604277"/>
    </source>
</evidence>
<comment type="caution">
    <text evidence="1">The sequence shown here is derived from an EMBL/GenBank/DDBJ whole genome shotgun (WGS) entry which is preliminary data.</text>
</comment>
<reference evidence="2" key="1">
    <citation type="submission" date="2024-07" db="EMBL/GenBank/DDBJ databases">
        <title>Two chromosome-level genome assemblies of Korean endemic species Abeliophyllum distichum and Forsythia ovata (Oleaceae).</title>
        <authorList>
            <person name="Jang H."/>
        </authorList>
    </citation>
    <scope>NUCLEOTIDE SEQUENCE [LARGE SCALE GENOMIC DNA]</scope>
</reference>
<dbReference type="Proteomes" id="UP001604277">
    <property type="component" value="Unassembled WGS sequence"/>
</dbReference>
<proteinExistence type="predicted"/>
<accession>A0ABD1P3X4</accession>